<organism evidence="2 3">
    <name type="scientific">Apatococcus fuscideae</name>
    <dbReference type="NCBI Taxonomy" id="2026836"/>
    <lineage>
        <taxon>Eukaryota</taxon>
        <taxon>Viridiplantae</taxon>
        <taxon>Chlorophyta</taxon>
        <taxon>core chlorophytes</taxon>
        <taxon>Trebouxiophyceae</taxon>
        <taxon>Chlorellales</taxon>
        <taxon>Chlorellaceae</taxon>
        <taxon>Apatococcus</taxon>
    </lineage>
</organism>
<evidence type="ECO:0000313" key="3">
    <source>
        <dbReference type="Proteomes" id="UP001485043"/>
    </source>
</evidence>
<dbReference type="Proteomes" id="UP001485043">
    <property type="component" value="Unassembled WGS sequence"/>
</dbReference>
<feature type="compositionally biased region" description="Pro residues" evidence="1">
    <location>
        <begin position="143"/>
        <end position="173"/>
    </location>
</feature>
<name>A0AAW1T7X0_9CHLO</name>
<dbReference type="EMBL" id="JALJOV010000230">
    <property type="protein sequence ID" value="KAK9865645.1"/>
    <property type="molecule type" value="Genomic_DNA"/>
</dbReference>
<feature type="region of interest" description="Disordered" evidence="1">
    <location>
        <begin position="118"/>
        <end position="173"/>
    </location>
</feature>
<keyword evidence="3" id="KW-1185">Reference proteome</keyword>
<sequence length="173" mass="19212">MEGEEEQLDYGDVLGSPETVRKCQVQDAELEDDLYGDLVPGSFPADTGLQDKIQELTEQTQQQAARILELQAELEERTQERDQLTEEKTILSRNISCLFKTAQLEIDRKDAEIKKMRARLAQQPSATMAAAPRPRTLTGMSQPPMPAPPHSPPHPPHPLHPPLPPGGRPPNAQ</sequence>
<proteinExistence type="predicted"/>
<evidence type="ECO:0000313" key="2">
    <source>
        <dbReference type="EMBL" id="KAK9865645.1"/>
    </source>
</evidence>
<reference evidence="2 3" key="1">
    <citation type="journal article" date="2024" name="Nat. Commun.">
        <title>Phylogenomics reveals the evolutionary origins of lichenization in chlorophyte algae.</title>
        <authorList>
            <person name="Puginier C."/>
            <person name="Libourel C."/>
            <person name="Otte J."/>
            <person name="Skaloud P."/>
            <person name="Haon M."/>
            <person name="Grisel S."/>
            <person name="Petersen M."/>
            <person name="Berrin J.G."/>
            <person name="Delaux P.M."/>
            <person name="Dal Grande F."/>
            <person name="Keller J."/>
        </authorList>
    </citation>
    <scope>NUCLEOTIDE SEQUENCE [LARGE SCALE GENOMIC DNA]</scope>
    <source>
        <strain evidence="2 3">SAG 2523</strain>
    </source>
</reference>
<dbReference type="AlphaFoldDB" id="A0AAW1T7X0"/>
<evidence type="ECO:0000256" key="1">
    <source>
        <dbReference type="SAM" id="MobiDB-lite"/>
    </source>
</evidence>
<accession>A0AAW1T7X0</accession>
<protein>
    <submittedName>
        <fullName evidence="2">Uncharacterized protein</fullName>
    </submittedName>
</protein>
<gene>
    <name evidence="2" type="ORF">WJX84_004069</name>
</gene>
<comment type="caution">
    <text evidence="2">The sequence shown here is derived from an EMBL/GenBank/DDBJ whole genome shotgun (WGS) entry which is preliminary data.</text>
</comment>